<sequence>MSCLGLKNDTTDQLKAERLQFGLATGVASVEVGDSASTLGQNSHAVAFLKDVDYYSMESCFLKKATPLTMFVGSRWEVSKTLAKNTISFCLKISKNCLHCIEATINPKYHYTFNAHF</sequence>
<protein>
    <submittedName>
        <fullName evidence="1">Uncharacterized protein</fullName>
    </submittedName>
</protein>
<dbReference type="EMBL" id="LVZM01018266">
    <property type="protein sequence ID" value="OUC42085.1"/>
    <property type="molecule type" value="Genomic_DNA"/>
</dbReference>
<reference evidence="1 2" key="1">
    <citation type="submission" date="2015-04" db="EMBL/GenBank/DDBJ databases">
        <title>Draft genome of the roundworm Trichinella nativa.</title>
        <authorList>
            <person name="Mitreva M."/>
        </authorList>
    </citation>
    <scope>NUCLEOTIDE SEQUENCE [LARGE SCALE GENOMIC DNA]</scope>
    <source>
        <strain evidence="1 2">ISS45</strain>
    </source>
</reference>
<evidence type="ECO:0000313" key="1">
    <source>
        <dbReference type="EMBL" id="OUC42085.1"/>
    </source>
</evidence>
<organism evidence="1 2">
    <name type="scientific">Trichinella nativa</name>
    <dbReference type="NCBI Taxonomy" id="6335"/>
    <lineage>
        <taxon>Eukaryota</taxon>
        <taxon>Metazoa</taxon>
        <taxon>Ecdysozoa</taxon>
        <taxon>Nematoda</taxon>
        <taxon>Enoplea</taxon>
        <taxon>Dorylaimia</taxon>
        <taxon>Trichinellida</taxon>
        <taxon>Trichinellidae</taxon>
        <taxon>Trichinella</taxon>
    </lineage>
</organism>
<accession>A0A1Y3EAN9</accession>
<evidence type="ECO:0000313" key="2">
    <source>
        <dbReference type="Proteomes" id="UP000243006"/>
    </source>
</evidence>
<comment type="caution">
    <text evidence="1">The sequence shown here is derived from an EMBL/GenBank/DDBJ whole genome shotgun (WGS) entry which is preliminary data.</text>
</comment>
<dbReference type="Proteomes" id="UP000243006">
    <property type="component" value="Unassembled WGS sequence"/>
</dbReference>
<gene>
    <name evidence="1" type="ORF">D917_10469</name>
</gene>
<proteinExistence type="predicted"/>
<dbReference type="AlphaFoldDB" id="A0A1Y3EAN9"/>
<name>A0A1Y3EAN9_9BILA</name>